<dbReference type="Pfam" id="PF00172">
    <property type="entry name" value="Zn_clus"/>
    <property type="match status" value="1"/>
</dbReference>
<dbReference type="GO" id="GO:0000981">
    <property type="term" value="F:DNA-binding transcription factor activity, RNA polymerase II-specific"/>
    <property type="evidence" value="ECO:0007669"/>
    <property type="project" value="InterPro"/>
</dbReference>
<keyword evidence="6" id="KW-0539">Nucleus</keyword>
<dbReference type="CDD" id="cd00067">
    <property type="entry name" value="GAL4"/>
    <property type="match status" value="1"/>
</dbReference>
<keyword evidence="7" id="KW-0175">Coiled coil</keyword>
<keyword evidence="10" id="KW-1185">Reference proteome</keyword>
<evidence type="ECO:0000256" key="5">
    <source>
        <dbReference type="ARBA" id="ARBA00023163"/>
    </source>
</evidence>
<proteinExistence type="predicted"/>
<evidence type="ECO:0000256" key="4">
    <source>
        <dbReference type="ARBA" id="ARBA00023125"/>
    </source>
</evidence>
<evidence type="ECO:0000256" key="7">
    <source>
        <dbReference type="SAM" id="Coils"/>
    </source>
</evidence>
<dbReference type="InterPro" id="IPR007219">
    <property type="entry name" value="XnlR_reg_dom"/>
</dbReference>
<dbReference type="GO" id="GO:0005634">
    <property type="term" value="C:nucleus"/>
    <property type="evidence" value="ECO:0007669"/>
    <property type="project" value="UniProtKB-SubCell"/>
</dbReference>
<dbReference type="GO" id="GO:0006351">
    <property type="term" value="P:DNA-templated transcription"/>
    <property type="evidence" value="ECO:0007669"/>
    <property type="project" value="InterPro"/>
</dbReference>
<dbReference type="InterPro" id="IPR050987">
    <property type="entry name" value="AtrR-like"/>
</dbReference>
<feature type="domain" description="Zn(2)-C6 fungal-type" evidence="8">
    <location>
        <begin position="12"/>
        <end position="42"/>
    </location>
</feature>
<dbReference type="PROSITE" id="PS50048">
    <property type="entry name" value="ZN2_CY6_FUNGAL_2"/>
    <property type="match status" value="1"/>
</dbReference>
<dbReference type="InterPro" id="IPR001138">
    <property type="entry name" value="Zn2Cys6_DnaBD"/>
</dbReference>
<dbReference type="PANTHER" id="PTHR46910:SF37">
    <property type="entry name" value="ZN(II)2CYS6 TRANSCRIPTION FACTOR (EUROFUNG)"/>
    <property type="match status" value="1"/>
</dbReference>
<dbReference type="InterPro" id="IPR036864">
    <property type="entry name" value="Zn2-C6_fun-type_DNA-bd_sf"/>
</dbReference>
<evidence type="ECO:0000256" key="6">
    <source>
        <dbReference type="ARBA" id="ARBA00023242"/>
    </source>
</evidence>
<dbReference type="GO" id="GO:0008270">
    <property type="term" value="F:zinc ion binding"/>
    <property type="evidence" value="ECO:0007669"/>
    <property type="project" value="InterPro"/>
</dbReference>
<organism evidence="9 10">
    <name type="scientific">Extremus antarcticus</name>
    <dbReference type="NCBI Taxonomy" id="702011"/>
    <lineage>
        <taxon>Eukaryota</taxon>
        <taxon>Fungi</taxon>
        <taxon>Dikarya</taxon>
        <taxon>Ascomycota</taxon>
        <taxon>Pezizomycotina</taxon>
        <taxon>Dothideomycetes</taxon>
        <taxon>Dothideomycetidae</taxon>
        <taxon>Mycosphaerellales</taxon>
        <taxon>Extremaceae</taxon>
        <taxon>Extremus</taxon>
    </lineage>
</organism>
<dbReference type="CDD" id="cd12148">
    <property type="entry name" value="fungal_TF_MHR"/>
    <property type="match status" value="1"/>
</dbReference>
<evidence type="ECO:0000256" key="1">
    <source>
        <dbReference type="ARBA" id="ARBA00004123"/>
    </source>
</evidence>
<keyword evidence="4" id="KW-0238">DNA-binding</keyword>
<feature type="coiled-coil region" evidence="7">
    <location>
        <begin position="60"/>
        <end position="87"/>
    </location>
</feature>
<dbReference type="Proteomes" id="UP001271007">
    <property type="component" value="Unassembled WGS sequence"/>
</dbReference>
<dbReference type="AlphaFoldDB" id="A0AAJ0G4I4"/>
<accession>A0AAJ0G4I4</accession>
<evidence type="ECO:0000259" key="8">
    <source>
        <dbReference type="PROSITE" id="PS50048"/>
    </source>
</evidence>
<evidence type="ECO:0000313" key="10">
    <source>
        <dbReference type="Proteomes" id="UP001271007"/>
    </source>
</evidence>
<dbReference type="GO" id="GO:0003677">
    <property type="term" value="F:DNA binding"/>
    <property type="evidence" value="ECO:0007669"/>
    <property type="project" value="UniProtKB-KW"/>
</dbReference>
<keyword evidence="3" id="KW-0805">Transcription regulation</keyword>
<comment type="subcellular location">
    <subcellularLocation>
        <location evidence="1">Nucleus</location>
    </subcellularLocation>
</comment>
<keyword evidence="5" id="KW-0804">Transcription</keyword>
<gene>
    <name evidence="9" type="ORF">LTR09_011316</name>
</gene>
<evidence type="ECO:0000256" key="2">
    <source>
        <dbReference type="ARBA" id="ARBA00022723"/>
    </source>
</evidence>
<dbReference type="Pfam" id="PF04082">
    <property type="entry name" value="Fungal_trans"/>
    <property type="match status" value="1"/>
</dbReference>
<keyword evidence="2" id="KW-0479">Metal-binding</keyword>
<dbReference type="SMART" id="SM00906">
    <property type="entry name" value="Fungal_trans"/>
    <property type="match status" value="1"/>
</dbReference>
<evidence type="ECO:0000256" key="3">
    <source>
        <dbReference type="ARBA" id="ARBA00023015"/>
    </source>
</evidence>
<protein>
    <recommendedName>
        <fullName evidence="8">Zn(2)-C6 fungal-type domain-containing protein</fullName>
    </recommendedName>
</protein>
<sequence>MGRKYRACTDDSCGREDQKKIKCDSREPRCSTCTTYDCECTYIAISRKAPKRKHTTEKQQEVTNDDMESIEERLEAALSKIASLEGHAANQVYPQPTVALLSNEGFLSSPHVQQHMHEDVPPLRDVLRMVDRYIATVNLVYPIFDPVALLQDVHRWYARPWSRDVETWAVINVVLALSHLTSLPEGPAAKYINTAQSALLAIVQGSDSLVNIQVPLGLALCFWAASDERPALVLLATAMRLIQHNGYHDHVDPQKVTHEEASQRNKVFWTAYVVDRDPSMRGRVAPTLQDSDVGVALPPYSFESDTTDRRLATNGGLLHTDEVDYHTDLFRCRVELAHIQGQVYGALHSPVARASTPEQNVENILAITCALDTWKAQLPPHLSPESMLKVGCRGASENLCMLRAASLICRALLNYGGANDSFLYSGWVSEVRDYGFALTTRQPSPESHSRLGG</sequence>
<name>A0AAJ0G4I4_9PEZI</name>
<reference evidence="9" key="1">
    <citation type="submission" date="2023-04" db="EMBL/GenBank/DDBJ databases">
        <title>Black Yeasts Isolated from many extreme environments.</title>
        <authorList>
            <person name="Coleine C."/>
            <person name="Stajich J.E."/>
            <person name="Selbmann L."/>
        </authorList>
    </citation>
    <scope>NUCLEOTIDE SEQUENCE</scope>
    <source>
        <strain evidence="9">CCFEE 5312</strain>
    </source>
</reference>
<dbReference type="PANTHER" id="PTHR46910">
    <property type="entry name" value="TRANSCRIPTION FACTOR PDR1"/>
    <property type="match status" value="1"/>
</dbReference>
<dbReference type="EMBL" id="JAWDJX010000065">
    <property type="protein sequence ID" value="KAK3047216.1"/>
    <property type="molecule type" value="Genomic_DNA"/>
</dbReference>
<dbReference type="Gene3D" id="4.10.240.10">
    <property type="entry name" value="Zn(2)-C6 fungal-type DNA-binding domain"/>
    <property type="match status" value="1"/>
</dbReference>
<evidence type="ECO:0000313" key="9">
    <source>
        <dbReference type="EMBL" id="KAK3047216.1"/>
    </source>
</evidence>
<dbReference type="SUPFAM" id="SSF57701">
    <property type="entry name" value="Zn2/Cys6 DNA-binding domain"/>
    <property type="match status" value="1"/>
</dbReference>
<comment type="caution">
    <text evidence="9">The sequence shown here is derived from an EMBL/GenBank/DDBJ whole genome shotgun (WGS) entry which is preliminary data.</text>
</comment>